<accession>A0A7R9CZ11</accession>
<reference evidence="1" key="1">
    <citation type="submission" date="2020-11" db="EMBL/GenBank/DDBJ databases">
        <authorList>
            <person name="Tran Van P."/>
        </authorList>
    </citation>
    <scope>NUCLEOTIDE SEQUENCE</scope>
</reference>
<protein>
    <submittedName>
        <fullName evidence="1">Uncharacterized protein</fullName>
    </submittedName>
</protein>
<organism evidence="1">
    <name type="scientific">Timema cristinae</name>
    <name type="common">Walking stick</name>
    <dbReference type="NCBI Taxonomy" id="61476"/>
    <lineage>
        <taxon>Eukaryota</taxon>
        <taxon>Metazoa</taxon>
        <taxon>Ecdysozoa</taxon>
        <taxon>Arthropoda</taxon>
        <taxon>Hexapoda</taxon>
        <taxon>Insecta</taxon>
        <taxon>Pterygota</taxon>
        <taxon>Neoptera</taxon>
        <taxon>Polyneoptera</taxon>
        <taxon>Phasmatodea</taxon>
        <taxon>Timematodea</taxon>
        <taxon>Timematoidea</taxon>
        <taxon>Timematidae</taxon>
        <taxon>Timema</taxon>
    </lineage>
</organism>
<proteinExistence type="predicted"/>
<dbReference type="SUPFAM" id="SSF53756">
    <property type="entry name" value="UDP-Glycosyltransferase/glycogen phosphorylase"/>
    <property type="match status" value="1"/>
</dbReference>
<dbReference type="AlphaFoldDB" id="A0A7R9CZ11"/>
<sequence>MKELATRGHQVTVVSAFPLDKPMDNYTDIKLDMPDISKLISDQGDRSPITWTNDFETIINMMKTGLRITQFALESNEVQKLIHDEHQHFDLEYPLLGHCYLTLSSLEEYILNLQNHFQRIRP</sequence>
<gene>
    <name evidence="1" type="ORF">TCEB3V08_LOCUS7349</name>
</gene>
<evidence type="ECO:0000313" key="1">
    <source>
        <dbReference type="EMBL" id="CAD7404136.1"/>
    </source>
</evidence>
<name>A0A7R9CZ11_TIMCR</name>
<dbReference type="EMBL" id="OC319058">
    <property type="protein sequence ID" value="CAD7404136.1"/>
    <property type="molecule type" value="Genomic_DNA"/>
</dbReference>